<protein>
    <submittedName>
        <fullName evidence="3">Thioredoxin</fullName>
    </submittedName>
</protein>
<gene>
    <name evidence="3" type="ordered locus">SGRA_2927</name>
</gene>
<dbReference type="KEGG" id="sgn:SGRA_2927"/>
<dbReference type="Gene3D" id="1.10.101.10">
    <property type="entry name" value="PGBD-like superfamily/PGBD"/>
    <property type="match status" value="1"/>
</dbReference>
<dbReference type="Gene3D" id="3.40.30.10">
    <property type="entry name" value="Glutaredoxin"/>
    <property type="match status" value="2"/>
</dbReference>
<evidence type="ECO:0000313" key="3">
    <source>
        <dbReference type="EMBL" id="AFC25655.1"/>
    </source>
</evidence>
<dbReference type="PANTHER" id="PTHR45663">
    <property type="entry name" value="GEO12009P1"/>
    <property type="match status" value="1"/>
</dbReference>
<dbReference type="STRING" id="984262.SGRA_2927"/>
<dbReference type="AlphaFoldDB" id="H6LAR2"/>
<dbReference type="Proteomes" id="UP000007519">
    <property type="component" value="Chromosome"/>
</dbReference>
<name>H6LAR2_SAPGL</name>
<dbReference type="RefSeq" id="WP_015693258.1">
    <property type="nucleotide sequence ID" value="NC_016940.1"/>
</dbReference>
<dbReference type="CDD" id="cd02947">
    <property type="entry name" value="TRX_family"/>
    <property type="match status" value="2"/>
</dbReference>
<dbReference type="EMBL" id="CP002831">
    <property type="protein sequence ID" value="AFC25655.1"/>
    <property type="molecule type" value="Genomic_DNA"/>
</dbReference>
<dbReference type="Pfam" id="PF01471">
    <property type="entry name" value="PG_binding_1"/>
    <property type="match status" value="1"/>
</dbReference>
<dbReference type="InterPro" id="IPR036366">
    <property type="entry name" value="PGBDSf"/>
</dbReference>
<dbReference type="eggNOG" id="COG3409">
    <property type="taxonomic scope" value="Bacteria"/>
</dbReference>
<feature type="domain" description="Thioredoxin" evidence="1">
    <location>
        <begin position="267"/>
        <end position="356"/>
    </location>
</feature>
<dbReference type="PANTHER" id="PTHR45663:SF11">
    <property type="entry name" value="GEO12009P1"/>
    <property type="match status" value="1"/>
</dbReference>
<reference evidence="3 4" key="1">
    <citation type="journal article" date="2012" name="Stand. Genomic Sci.">
        <title>Complete genome sequencing and analysis of Saprospira grandis str. Lewin, a predatory marine bacterium.</title>
        <authorList>
            <person name="Saw J.H."/>
            <person name="Yuryev A."/>
            <person name="Kanbe M."/>
            <person name="Hou S."/>
            <person name="Young A.G."/>
            <person name="Aizawa S."/>
            <person name="Alam M."/>
        </authorList>
    </citation>
    <scope>NUCLEOTIDE SEQUENCE [LARGE SCALE GENOMIC DNA]</scope>
    <source>
        <strain evidence="3 4">Lewin</strain>
    </source>
</reference>
<dbReference type="SUPFAM" id="SSF47090">
    <property type="entry name" value="PGBD-like"/>
    <property type="match status" value="1"/>
</dbReference>
<dbReference type="HOGENOM" id="CLU_587785_0_0_10"/>
<keyword evidence="4" id="KW-1185">Reference proteome</keyword>
<dbReference type="InterPro" id="IPR036365">
    <property type="entry name" value="PGBD-like_sf"/>
</dbReference>
<organism evidence="3 4">
    <name type="scientific">Saprospira grandis (strain Lewin)</name>
    <dbReference type="NCBI Taxonomy" id="984262"/>
    <lineage>
        <taxon>Bacteria</taxon>
        <taxon>Pseudomonadati</taxon>
        <taxon>Bacteroidota</taxon>
        <taxon>Saprospiria</taxon>
        <taxon>Saprospirales</taxon>
        <taxon>Saprospiraceae</taxon>
        <taxon>Saprospira</taxon>
    </lineage>
</organism>
<dbReference type="InterPro" id="IPR036249">
    <property type="entry name" value="Thioredoxin-like_sf"/>
</dbReference>
<evidence type="ECO:0000259" key="2">
    <source>
        <dbReference type="Pfam" id="PF01471"/>
    </source>
</evidence>
<dbReference type="GO" id="GO:0005829">
    <property type="term" value="C:cytosol"/>
    <property type="evidence" value="ECO:0007669"/>
    <property type="project" value="TreeGrafter"/>
</dbReference>
<dbReference type="GO" id="GO:0045454">
    <property type="term" value="P:cell redox homeostasis"/>
    <property type="evidence" value="ECO:0007669"/>
    <property type="project" value="TreeGrafter"/>
</dbReference>
<evidence type="ECO:0000259" key="1">
    <source>
        <dbReference type="Pfam" id="PF00085"/>
    </source>
</evidence>
<proteinExistence type="predicted"/>
<feature type="domain" description="Peptidoglycan binding-like" evidence="2">
    <location>
        <begin position="408"/>
        <end position="453"/>
    </location>
</feature>
<dbReference type="Pfam" id="PF00085">
    <property type="entry name" value="Thioredoxin"/>
    <property type="match status" value="1"/>
</dbReference>
<dbReference type="eggNOG" id="COG0526">
    <property type="taxonomic scope" value="Bacteria"/>
</dbReference>
<dbReference type="GO" id="GO:0015035">
    <property type="term" value="F:protein-disulfide reductase activity"/>
    <property type="evidence" value="ECO:0007669"/>
    <property type="project" value="TreeGrafter"/>
</dbReference>
<dbReference type="InterPro" id="IPR013766">
    <property type="entry name" value="Thioredoxin_domain"/>
</dbReference>
<dbReference type="OrthoDB" id="697275at2"/>
<dbReference type="SUPFAM" id="SSF52833">
    <property type="entry name" value="Thioredoxin-like"/>
    <property type="match status" value="2"/>
</dbReference>
<sequence length="465" mass="51036">MDQATINKVKELQAAAQKWLKHYEAGDFGQDAALAAQAQEMKTTLEKCNQILAKAKGSSGDWQAEFDKLKAKFEQEPFFANCFAAAEDLLAAGKKVDEGVQKLAGEAQKLASNWYGQFADLAEVPQNIKATVAGLSDRAKQLLGSAQKAEGNYKIAFFGAQTGESRKLSKHLDDLVAEHAGQFSLEKHVDDGQEGLRKKHNIEHFPTLLFMVDNKEFARHEGEISLASLQQKINTMLEGAKFSDSSKVISMEDQKTISERELFELGEFVVVYFETVWSGACKKVGSSVKDAVLELAAEANKTTSIKYENVLIDGRTKLHERFKVDKVPTMVYLRDGNEVGRHEGYINPSNLKEDMRRFLANGKVGNSSSNEVDLIGMEYDQASAQQLSMDLKSRLDGSVGKGGKNETSDVYTIQVLLAQNGYSCAADGEYSSELAAIITEFQAANELPQTGAVKAGDESWQALNS</sequence>
<accession>H6LAR2</accession>
<evidence type="ECO:0000313" key="4">
    <source>
        <dbReference type="Proteomes" id="UP000007519"/>
    </source>
</evidence>
<dbReference type="InterPro" id="IPR002477">
    <property type="entry name" value="Peptidoglycan-bd-like"/>
</dbReference>